<dbReference type="GO" id="GO:0005829">
    <property type="term" value="C:cytosol"/>
    <property type="evidence" value="ECO:0007669"/>
    <property type="project" value="TreeGrafter"/>
</dbReference>
<evidence type="ECO:0000256" key="1">
    <source>
        <dbReference type="ARBA" id="ARBA00009078"/>
    </source>
</evidence>
<feature type="region of interest" description="Disordered" evidence="2">
    <location>
        <begin position="296"/>
        <end position="356"/>
    </location>
</feature>
<evidence type="ECO:0000256" key="2">
    <source>
        <dbReference type="SAM" id="MobiDB-lite"/>
    </source>
</evidence>
<evidence type="ECO:0008006" key="5">
    <source>
        <dbReference type="Google" id="ProtNLM"/>
    </source>
</evidence>
<evidence type="ECO:0000313" key="3">
    <source>
        <dbReference type="EMBL" id="AET41535.1"/>
    </source>
</evidence>
<dbReference type="PANTHER" id="PTHR21531">
    <property type="entry name" value="LOW-TEMPERATURE VIABILITY PROTEIN LTV1-RELATED"/>
    <property type="match status" value="1"/>
</dbReference>
<dbReference type="PANTHER" id="PTHR21531:SF0">
    <property type="entry name" value="PROTEIN LTV1 HOMOLOG"/>
    <property type="match status" value="1"/>
</dbReference>
<evidence type="ECO:0000313" key="4">
    <source>
        <dbReference type="Proteomes" id="UP000006790"/>
    </source>
</evidence>
<organism evidence="3 4">
    <name type="scientific">Eremothecium cymbalariae (strain CBS 270.75 / DBVPG 7215 / KCTC 17166 / NRRL Y-17582)</name>
    <name type="common">Yeast</name>
    <dbReference type="NCBI Taxonomy" id="931890"/>
    <lineage>
        <taxon>Eukaryota</taxon>
        <taxon>Fungi</taxon>
        <taxon>Dikarya</taxon>
        <taxon>Ascomycota</taxon>
        <taxon>Saccharomycotina</taxon>
        <taxon>Saccharomycetes</taxon>
        <taxon>Saccharomycetales</taxon>
        <taxon>Saccharomycetaceae</taxon>
        <taxon>Eremothecium</taxon>
    </lineage>
</organism>
<dbReference type="Proteomes" id="UP000006790">
    <property type="component" value="Chromosome 8"/>
</dbReference>
<dbReference type="GO" id="GO:0032456">
    <property type="term" value="P:endocytic recycling"/>
    <property type="evidence" value="ECO:0007669"/>
    <property type="project" value="EnsemblFungi"/>
</dbReference>
<dbReference type="Pfam" id="PF04180">
    <property type="entry name" value="LTV"/>
    <property type="match status" value="1"/>
</dbReference>
<dbReference type="GO" id="GO:0000056">
    <property type="term" value="P:ribosomal small subunit export from nucleus"/>
    <property type="evidence" value="ECO:0007669"/>
    <property type="project" value="EnsemblFungi"/>
</dbReference>
<feature type="region of interest" description="Disordered" evidence="2">
    <location>
        <begin position="195"/>
        <end position="222"/>
    </location>
</feature>
<protein>
    <recommendedName>
        <fullName evidence="5">Protein LTV1</fullName>
    </recommendedName>
</protein>
<dbReference type="HOGENOM" id="CLU_028555_1_0_1"/>
<comment type="similarity">
    <text evidence="1">Belongs to the LTV1 family.</text>
</comment>
<dbReference type="AlphaFoldDB" id="G8JXG1"/>
<keyword evidence="4" id="KW-1185">Reference proteome</keyword>
<dbReference type="GO" id="GO:1904669">
    <property type="term" value="P:ATP export"/>
    <property type="evidence" value="ECO:0007669"/>
    <property type="project" value="EnsemblFungi"/>
</dbReference>
<dbReference type="GO" id="GO:0031902">
    <property type="term" value="C:late endosome membrane"/>
    <property type="evidence" value="ECO:0007669"/>
    <property type="project" value="EnsemblFungi"/>
</dbReference>
<dbReference type="GO" id="GO:0042274">
    <property type="term" value="P:ribosomal small subunit biogenesis"/>
    <property type="evidence" value="ECO:0007669"/>
    <property type="project" value="EnsemblFungi"/>
</dbReference>
<dbReference type="OrthoDB" id="5852896at2759"/>
<name>G8JXG1_ERECY</name>
<accession>G8JXG1</accession>
<dbReference type="GO" id="GO:0032040">
    <property type="term" value="C:small-subunit processome"/>
    <property type="evidence" value="ECO:0007669"/>
    <property type="project" value="EnsemblFungi"/>
</dbReference>
<feature type="compositionally biased region" description="Basic residues" evidence="2">
    <location>
        <begin position="337"/>
        <end position="348"/>
    </location>
</feature>
<sequence>MSRFNKKTAQKFVVVHRPHDDPNFYDNDASEHILVPVEMPNRGGNNALPKSSSSVRFVRKSNEFNEHIGEASLYGIKFDDTSYDYTKHLKPIGLDPENSIYISSKSKVDKVKVNKQNIEELFVEPEYQDGKRKEAEAVFFRGMAKPEYLEKMQDIPDELRGFQPDMNPALREVLEALEDDAYVVNSDVIVGDGRKLPKDGAVGDDDANNKKSGSVEAGQEEEDEDLFAELLGSGEVKDKERFQDDFDEWDIDNFEGYEEQCFQDEIAQFDNIENLRDLQAIDIGADVRRFKKVQSKQQNANEWDSDDNFSEAPDEAEEENDDILGDMPVINKTKISGSKKRKDRRKKGAMSDVSGYSMSSSAIARTEVMTILDDKYDQIISGYENYEEEQENNDENYVPFDMARERADFEELLDDFLDNYELEKGGRKLAKKDKEIDNLKIAADEVSKGKLSMRRKKERSKNGVDGVTNCLQSLRF</sequence>
<feature type="compositionally biased region" description="Acidic residues" evidence="2">
    <location>
        <begin position="303"/>
        <end position="324"/>
    </location>
</feature>
<dbReference type="KEGG" id="erc:Ecym_8252"/>
<dbReference type="GO" id="GO:0034599">
    <property type="term" value="P:cellular response to oxidative stress"/>
    <property type="evidence" value="ECO:0007669"/>
    <property type="project" value="EnsemblFungi"/>
</dbReference>
<dbReference type="STRING" id="931890.G8JXG1"/>
<dbReference type="GO" id="GO:0071986">
    <property type="term" value="C:Ragulator complex"/>
    <property type="evidence" value="ECO:0007669"/>
    <property type="project" value="EnsemblFungi"/>
</dbReference>
<dbReference type="GO" id="GO:0030688">
    <property type="term" value="C:preribosome, small subunit precursor"/>
    <property type="evidence" value="ECO:0007669"/>
    <property type="project" value="EnsemblFungi"/>
</dbReference>
<dbReference type="RefSeq" id="XP_003648352.1">
    <property type="nucleotide sequence ID" value="XM_003648304.1"/>
</dbReference>
<reference evidence="4" key="1">
    <citation type="journal article" date="2012" name="G3 (Bethesda)">
        <title>Pichia sorbitophila, an interspecies yeast hybrid reveals early steps of genome resolution following polyploidization.</title>
        <authorList>
            <person name="Leh Louis V."/>
            <person name="Despons L."/>
            <person name="Friedrich A."/>
            <person name="Martin T."/>
            <person name="Durrens P."/>
            <person name="Casaregola S."/>
            <person name="Neuveglise C."/>
            <person name="Fairhead C."/>
            <person name="Marck C."/>
            <person name="Cruz J.A."/>
            <person name="Straub M.L."/>
            <person name="Kugler V."/>
            <person name="Sacerdot C."/>
            <person name="Uzunov Z."/>
            <person name="Thierry A."/>
            <person name="Weiss S."/>
            <person name="Bleykasten C."/>
            <person name="De Montigny J."/>
            <person name="Jacques N."/>
            <person name="Jung P."/>
            <person name="Lemaire M."/>
            <person name="Mallet S."/>
            <person name="Morel G."/>
            <person name="Richard G.F."/>
            <person name="Sarkar A."/>
            <person name="Savel G."/>
            <person name="Schacherer J."/>
            <person name="Seret M.L."/>
            <person name="Talla E."/>
            <person name="Samson G."/>
            <person name="Jubin C."/>
            <person name="Poulain J."/>
            <person name="Vacherie B."/>
            <person name="Barbe V."/>
            <person name="Pelletier E."/>
            <person name="Sherman D.J."/>
            <person name="Westhof E."/>
            <person name="Weissenbach J."/>
            <person name="Baret P.V."/>
            <person name="Wincker P."/>
            <person name="Gaillardin C."/>
            <person name="Dujon B."/>
            <person name="Souciet J.L."/>
        </authorList>
    </citation>
    <scope>NUCLEOTIDE SEQUENCE [LARGE SCALE GENOMIC DNA]</scope>
    <source>
        <strain evidence="4">CBS 270.75 / DBVPG 7215 / KCTC 17166 / NRRL Y-17582</strain>
    </source>
</reference>
<dbReference type="InParanoid" id="G8JXG1"/>
<dbReference type="InterPro" id="IPR007307">
    <property type="entry name" value="Ltv1"/>
</dbReference>
<dbReference type="eggNOG" id="KOG2637">
    <property type="taxonomic scope" value="Eukaryota"/>
</dbReference>
<gene>
    <name evidence="3" type="ordered locus">Ecym_8252</name>
</gene>
<dbReference type="GO" id="GO:0006970">
    <property type="term" value="P:response to osmotic stress"/>
    <property type="evidence" value="ECO:0007669"/>
    <property type="project" value="EnsemblFungi"/>
</dbReference>
<dbReference type="FunCoup" id="G8JXG1">
    <property type="interactions" value="484"/>
</dbReference>
<dbReference type="OMA" id="TAQHFTL"/>
<dbReference type="GeneID" id="11469940"/>
<dbReference type="EMBL" id="CP002504">
    <property type="protein sequence ID" value="AET41535.1"/>
    <property type="molecule type" value="Genomic_DNA"/>
</dbReference>
<proteinExistence type="inferred from homology"/>